<comment type="caution">
    <text evidence="1">The sequence shown here is derived from an EMBL/GenBank/DDBJ whole genome shotgun (WGS) entry which is preliminary data.</text>
</comment>
<protein>
    <submittedName>
        <fullName evidence="1">Uncharacterized protein</fullName>
    </submittedName>
</protein>
<evidence type="ECO:0000313" key="1">
    <source>
        <dbReference type="EMBL" id="KAI0053794.1"/>
    </source>
</evidence>
<reference evidence="1" key="2">
    <citation type="journal article" date="2022" name="New Phytol.">
        <title>Evolutionary transition to the ectomycorrhizal habit in the genomes of a hyperdiverse lineage of mushroom-forming fungi.</title>
        <authorList>
            <person name="Looney B."/>
            <person name="Miyauchi S."/>
            <person name="Morin E."/>
            <person name="Drula E."/>
            <person name="Courty P.E."/>
            <person name="Kohler A."/>
            <person name="Kuo A."/>
            <person name="LaButti K."/>
            <person name="Pangilinan J."/>
            <person name="Lipzen A."/>
            <person name="Riley R."/>
            <person name="Andreopoulos W."/>
            <person name="He G."/>
            <person name="Johnson J."/>
            <person name="Nolan M."/>
            <person name="Tritt A."/>
            <person name="Barry K.W."/>
            <person name="Grigoriev I.V."/>
            <person name="Nagy L.G."/>
            <person name="Hibbett D."/>
            <person name="Henrissat B."/>
            <person name="Matheny P.B."/>
            <person name="Labbe J."/>
            <person name="Martin F.M."/>
        </authorList>
    </citation>
    <scope>NUCLEOTIDE SEQUENCE</scope>
    <source>
        <strain evidence="1">FP105234-sp</strain>
    </source>
</reference>
<reference evidence="1" key="1">
    <citation type="submission" date="2021-02" db="EMBL/GenBank/DDBJ databases">
        <authorList>
            <consortium name="DOE Joint Genome Institute"/>
            <person name="Ahrendt S."/>
            <person name="Looney B.P."/>
            <person name="Miyauchi S."/>
            <person name="Morin E."/>
            <person name="Drula E."/>
            <person name="Courty P.E."/>
            <person name="Chicoki N."/>
            <person name="Fauchery L."/>
            <person name="Kohler A."/>
            <person name="Kuo A."/>
            <person name="Labutti K."/>
            <person name="Pangilinan J."/>
            <person name="Lipzen A."/>
            <person name="Riley R."/>
            <person name="Andreopoulos W."/>
            <person name="He G."/>
            <person name="Johnson J."/>
            <person name="Barry K.W."/>
            <person name="Grigoriev I.V."/>
            <person name="Nagy L."/>
            <person name="Hibbett D."/>
            <person name="Henrissat B."/>
            <person name="Matheny P.B."/>
            <person name="Labbe J."/>
            <person name="Martin F."/>
        </authorList>
    </citation>
    <scope>NUCLEOTIDE SEQUENCE</scope>
    <source>
        <strain evidence="1">FP105234-sp</strain>
    </source>
</reference>
<dbReference type="Proteomes" id="UP000814033">
    <property type="component" value="Unassembled WGS sequence"/>
</dbReference>
<accession>A0ACB8SBB6</accession>
<evidence type="ECO:0000313" key="2">
    <source>
        <dbReference type="Proteomes" id="UP000814033"/>
    </source>
</evidence>
<sequence length="80" mass="8381">MGFGAIFAGAGYILASGDSKNGSGVATAWSLSYFVVEQFTQGLQRSLRLPRSRLSVVLSGAAASTAVLYGAEHYVFDSED</sequence>
<keyword evidence="2" id="KW-1185">Reference proteome</keyword>
<proteinExistence type="predicted"/>
<name>A0ACB8SBB6_9AGAM</name>
<organism evidence="1 2">
    <name type="scientific">Auriscalpium vulgare</name>
    <dbReference type="NCBI Taxonomy" id="40419"/>
    <lineage>
        <taxon>Eukaryota</taxon>
        <taxon>Fungi</taxon>
        <taxon>Dikarya</taxon>
        <taxon>Basidiomycota</taxon>
        <taxon>Agaricomycotina</taxon>
        <taxon>Agaricomycetes</taxon>
        <taxon>Russulales</taxon>
        <taxon>Auriscalpiaceae</taxon>
        <taxon>Auriscalpium</taxon>
    </lineage>
</organism>
<feature type="non-terminal residue" evidence="1">
    <location>
        <position position="80"/>
    </location>
</feature>
<dbReference type="EMBL" id="MU275839">
    <property type="protein sequence ID" value="KAI0053794.1"/>
    <property type="molecule type" value="Genomic_DNA"/>
</dbReference>
<gene>
    <name evidence="1" type="ORF">FA95DRAFT_1552299</name>
</gene>